<gene>
    <name evidence="1" type="ORF">VaNZ11_013282</name>
</gene>
<name>A0ABQ5SH46_9CHLO</name>
<organism evidence="1 2">
    <name type="scientific">Volvox africanus</name>
    <dbReference type="NCBI Taxonomy" id="51714"/>
    <lineage>
        <taxon>Eukaryota</taxon>
        <taxon>Viridiplantae</taxon>
        <taxon>Chlorophyta</taxon>
        <taxon>core chlorophytes</taxon>
        <taxon>Chlorophyceae</taxon>
        <taxon>CS clade</taxon>
        <taxon>Chlamydomonadales</taxon>
        <taxon>Volvocaceae</taxon>
        <taxon>Volvox</taxon>
    </lineage>
</organism>
<reference evidence="1 2" key="1">
    <citation type="journal article" date="2023" name="IScience">
        <title>Expanded male sex-determining region conserved during the evolution of homothallism in the green alga Volvox.</title>
        <authorList>
            <person name="Yamamoto K."/>
            <person name="Matsuzaki R."/>
            <person name="Mahakham W."/>
            <person name="Heman W."/>
            <person name="Sekimoto H."/>
            <person name="Kawachi M."/>
            <person name="Minakuchi Y."/>
            <person name="Toyoda A."/>
            <person name="Nozaki H."/>
        </authorList>
    </citation>
    <scope>NUCLEOTIDE SEQUENCE [LARGE SCALE GENOMIC DNA]</scope>
    <source>
        <strain evidence="1 2">NIES-4468</strain>
    </source>
</reference>
<dbReference type="EMBL" id="BSDZ01000080">
    <property type="protein sequence ID" value="GLI68788.1"/>
    <property type="molecule type" value="Genomic_DNA"/>
</dbReference>
<proteinExistence type="predicted"/>
<feature type="non-terminal residue" evidence="1">
    <location>
        <position position="411"/>
    </location>
</feature>
<protein>
    <submittedName>
        <fullName evidence="1">Uncharacterized protein</fullName>
    </submittedName>
</protein>
<dbReference type="Proteomes" id="UP001165090">
    <property type="component" value="Unassembled WGS sequence"/>
</dbReference>
<keyword evidence="2" id="KW-1185">Reference proteome</keyword>
<evidence type="ECO:0000313" key="2">
    <source>
        <dbReference type="Proteomes" id="UP001165090"/>
    </source>
</evidence>
<evidence type="ECO:0000313" key="1">
    <source>
        <dbReference type="EMBL" id="GLI68788.1"/>
    </source>
</evidence>
<comment type="caution">
    <text evidence="1">The sequence shown here is derived from an EMBL/GenBank/DDBJ whole genome shotgun (WGS) entry which is preliminary data.</text>
</comment>
<accession>A0ABQ5SH46</accession>
<sequence>MLLSPGQICCRPLSYHLGLRRQRAPTCDFGASLKAADGILTLKHILSKPYAYGKGTSKAIRQAVQAVGSHAGSWDALALGTALRVPPPAARALATALNNAEDLPRDATVEEISKRCVILQKELGLDPIQVARMVALQPAFLACHTATIRTHAQRLAFFLSNGIRLPAPNEATSGTAATASCSISKAGQSGHAPPAMPTATKRGEAATIPTARPPPQLAVDVLIAAPGRGAGPAAQKDALTTSQAALELIARQPALLEMPMDRLVTRCADLAEILGVAPYDTCLCFTRMRPDELARMLQASQLVIRQSWLGLVTALASLQQPGLYGPSPSIPAIYNGNRMLEASANPRGPGRKLPDKGGSVKTALWSTQENCKKPHPVLQNDRRIDVFLPVSVERAAQRMVLLCPQLLMLPP</sequence>